<dbReference type="GeneID" id="59347451"/>
<dbReference type="GO" id="GO:0016616">
    <property type="term" value="F:oxidoreductase activity, acting on the CH-OH group of donors, NAD or NADP as acceptor"/>
    <property type="evidence" value="ECO:0007669"/>
    <property type="project" value="TreeGrafter"/>
</dbReference>
<proteinExistence type="inferred from homology"/>
<reference evidence="4" key="1">
    <citation type="submission" date="2020-05" db="EMBL/GenBank/DDBJ databases">
        <title>Mycena genomes resolve the evolution of fungal bioluminescence.</title>
        <authorList>
            <person name="Tsai I.J."/>
        </authorList>
    </citation>
    <scope>NUCLEOTIDE SEQUENCE</scope>
    <source>
        <strain evidence="4">171206Taipei</strain>
    </source>
</reference>
<evidence type="ECO:0000313" key="4">
    <source>
        <dbReference type="EMBL" id="KAF7298789.1"/>
    </source>
</evidence>
<protein>
    <submittedName>
        <fullName evidence="4">Epimerase domain-containing protein</fullName>
    </submittedName>
</protein>
<gene>
    <name evidence="4" type="ORF">MIND_00826500</name>
</gene>
<dbReference type="InterPro" id="IPR001509">
    <property type="entry name" value="Epimerase_deHydtase"/>
</dbReference>
<dbReference type="EMBL" id="JACAZF010000007">
    <property type="protein sequence ID" value="KAF7298789.1"/>
    <property type="molecule type" value="Genomic_DNA"/>
</dbReference>
<dbReference type="SUPFAM" id="SSF51735">
    <property type="entry name" value="NAD(P)-binding Rossmann-fold domains"/>
    <property type="match status" value="1"/>
</dbReference>
<dbReference type="Gene3D" id="3.40.50.720">
    <property type="entry name" value="NAD(P)-binding Rossmann-like Domain"/>
    <property type="match status" value="1"/>
</dbReference>
<comment type="similarity">
    <text evidence="2">Belongs to the NAD(P)-dependent epimerase/dehydratase family. Dihydroflavonol-4-reductase subfamily.</text>
</comment>
<organism evidence="4 5">
    <name type="scientific">Mycena indigotica</name>
    <dbReference type="NCBI Taxonomy" id="2126181"/>
    <lineage>
        <taxon>Eukaryota</taxon>
        <taxon>Fungi</taxon>
        <taxon>Dikarya</taxon>
        <taxon>Basidiomycota</taxon>
        <taxon>Agaricomycotina</taxon>
        <taxon>Agaricomycetes</taxon>
        <taxon>Agaricomycetidae</taxon>
        <taxon>Agaricales</taxon>
        <taxon>Marasmiineae</taxon>
        <taxon>Mycenaceae</taxon>
        <taxon>Mycena</taxon>
    </lineage>
</organism>
<evidence type="ECO:0000256" key="2">
    <source>
        <dbReference type="ARBA" id="ARBA00023445"/>
    </source>
</evidence>
<dbReference type="PANTHER" id="PTHR10366:SF564">
    <property type="entry name" value="STEROL-4-ALPHA-CARBOXYLATE 3-DEHYDROGENASE, DECARBOXYLATING"/>
    <property type="match status" value="1"/>
</dbReference>
<name>A0A8H6SG56_9AGAR</name>
<dbReference type="AlphaFoldDB" id="A0A8H6SG56"/>
<keyword evidence="1" id="KW-0560">Oxidoreductase</keyword>
<dbReference type="PANTHER" id="PTHR10366">
    <property type="entry name" value="NAD DEPENDENT EPIMERASE/DEHYDRATASE"/>
    <property type="match status" value="1"/>
</dbReference>
<dbReference type="InterPro" id="IPR036291">
    <property type="entry name" value="NAD(P)-bd_dom_sf"/>
</dbReference>
<evidence type="ECO:0000313" key="5">
    <source>
        <dbReference type="Proteomes" id="UP000636479"/>
    </source>
</evidence>
<dbReference type="RefSeq" id="XP_037218177.1">
    <property type="nucleotide sequence ID" value="XM_037364935.1"/>
</dbReference>
<dbReference type="InterPro" id="IPR050425">
    <property type="entry name" value="NAD(P)_dehydrat-like"/>
</dbReference>
<feature type="domain" description="NAD-dependent epimerase/dehydratase" evidence="3">
    <location>
        <begin position="11"/>
        <end position="190"/>
    </location>
</feature>
<accession>A0A8H6SG56</accession>
<keyword evidence="5" id="KW-1185">Reference proteome</keyword>
<sequence length="344" mass="37917">MHIKDDFRPLVFVTGASGYLGSVVVNELLEAGYPVRGAARGRKVAAIKEAFAKYPSFEAVEIADVATADYTDILAGVGAIIHTAAPLPGRVEGEAAFTSAIDGSLNILRAANKAGISRVVVTGSTVSFPENKFGPDDWVAVTKEEALKGSAIELYVAEKKYSEQAILEFAKEHAQMDITIFNPPWIFGPLAPGFESLIPTPNGAYASFSANGFVYQLLRADNTSYHYSPGTIDHSLPLTPNGTRPRRLAIVSPYQTDFRDAIKYIQDERPELSNRLADPETVPRWSTYKLDVDLSPIEEFFGYPISAFKTWRETILDTIDRFIEIENNWRGAGYEFEVPKQPPM</sequence>
<dbReference type="Proteomes" id="UP000636479">
    <property type="component" value="Unassembled WGS sequence"/>
</dbReference>
<evidence type="ECO:0000259" key="3">
    <source>
        <dbReference type="Pfam" id="PF01370"/>
    </source>
</evidence>
<comment type="caution">
    <text evidence="4">The sequence shown here is derived from an EMBL/GenBank/DDBJ whole genome shotgun (WGS) entry which is preliminary data.</text>
</comment>
<dbReference type="Pfam" id="PF01370">
    <property type="entry name" value="Epimerase"/>
    <property type="match status" value="1"/>
</dbReference>
<evidence type="ECO:0000256" key="1">
    <source>
        <dbReference type="ARBA" id="ARBA00023002"/>
    </source>
</evidence>
<dbReference type="OrthoDB" id="2735536at2759"/>